<keyword evidence="4 10" id="KW-0808">Transferase</keyword>
<comment type="catalytic activity">
    <reaction evidence="10">
        <text>L-methionine + ATP + H2O = S-adenosyl-L-methionine + phosphate + diphosphate</text>
        <dbReference type="Rhea" id="RHEA:21080"/>
        <dbReference type="ChEBI" id="CHEBI:15377"/>
        <dbReference type="ChEBI" id="CHEBI:30616"/>
        <dbReference type="ChEBI" id="CHEBI:33019"/>
        <dbReference type="ChEBI" id="CHEBI:43474"/>
        <dbReference type="ChEBI" id="CHEBI:57844"/>
        <dbReference type="ChEBI" id="CHEBI:59789"/>
        <dbReference type="EC" id="2.5.1.6"/>
    </reaction>
</comment>
<proteinExistence type="inferred from homology"/>
<dbReference type="InterPro" id="IPR022636">
    <property type="entry name" value="S-AdoMet_synthetase_sfam"/>
</dbReference>
<dbReference type="InterPro" id="IPR022629">
    <property type="entry name" value="S-AdoMet_synt_central"/>
</dbReference>
<evidence type="ECO:0000259" key="13">
    <source>
        <dbReference type="Pfam" id="PF02772"/>
    </source>
</evidence>
<dbReference type="Pfam" id="PF00438">
    <property type="entry name" value="S-AdoMet_synt_N"/>
    <property type="match status" value="1"/>
</dbReference>
<evidence type="ECO:0000256" key="5">
    <source>
        <dbReference type="ARBA" id="ARBA00022723"/>
    </source>
</evidence>
<comment type="similarity">
    <text evidence="2 11">Belongs to the AdoMet synthase family.</text>
</comment>
<evidence type="ECO:0000256" key="11">
    <source>
        <dbReference type="RuleBase" id="RU004462"/>
    </source>
</evidence>
<keyword evidence="5 10" id="KW-0479">Metal-binding</keyword>
<organism evidence="15">
    <name type="scientific">Strombidium rassoulzadegani</name>
    <dbReference type="NCBI Taxonomy" id="1082188"/>
    <lineage>
        <taxon>Eukaryota</taxon>
        <taxon>Sar</taxon>
        <taxon>Alveolata</taxon>
        <taxon>Ciliophora</taxon>
        <taxon>Intramacronucleata</taxon>
        <taxon>Spirotrichea</taxon>
        <taxon>Oligotrichia</taxon>
        <taxon>Strombidiidae</taxon>
        <taxon>Strombidium</taxon>
    </lineage>
</organism>
<reference evidence="15" key="1">
    <citation type="submission" date="2021-01" db="EMBL/GenBank/DDBJ databases">
        <authorList>
            <person name="Corre E."/>
            <person name="Pelletier E."/>
            <person name="Niang G."/>
            <person name="Scheremetjew M."/>
            <person name="Finn R."/>
            <person name="Kale V."/>
            <person name="Holt S."/>
            <person name="Cochrane G."/>
            <person name="Meng A."/>
            <person name="Brown T."/>
            <person name="Cohen L."/>
        </authorList>
    </citation>
    <scope>NUCLEOTIDE SEQUENCE</scope>
    <source>
        <strain evidence="15">Ras09</strain>
    </source>
</reference>
<comment type="function">
    <text evidence="10">Catalyzes the formation of S-adenosylmethionine from methionine and ATP.</text>
</comment>
<dbReference type="GO" id="GO:0004478">
    <property type="term" value="F:methionine adenosyltransferase activity"/>
    <property type="evidence" value="ECO:0007669"/>
    <property type="project" value="UniProtKB-EC"/>
</dbReference>
<dbReference type="GO" id="GO:0046872">
    <property type="term" value="F:metal ion binding"/>
    <property type="evidence" value="ECO:0007669"/>
    <property type="project" value="UniProtKB-KW"/>
</dbReference>
<dbReference type="SUPFAM" id="SSF55973">
    <property type="entry name" value="S-adenosylmethionine synthetase"/>
    <property type="match status" value="3"/>
</dbReference>
<keyword evidence="6 10" id="KW-0547">Nucleotide-binding</keyword>
<comment type="pathway">
    <text evidence="1 10">Amino-acid biosynthesis; S-adenosyl-L-methionine biosynthesis; S-adenosyl-L-methionine from L-methionine: step 1/1.</text>
</comment>
<dbReference type="UniPathway" id="UPA00315">
    <property type="reaction ID" value="UER00080"/>
</dbReference>
<keyword evidence="9 10" id="KW-0630">Potassium</keyword>
<name>A0A7S3CU85_9SPIT</name>
<keyword evidence="8 10" id="KW-0460">Magnesium</keyword>
<evidence type="ECO:0000256" key="1">
    <source>
        <dbReference type="ARBA" id="ARBA00005224"/>
    </source>
</evidence>
<keyword evidence="7 10" id="KW-0067">ATP-binding</keyword>
<gene>
    <name evidence="15" type="ORF">SRAS04492_LOCUS8244</name>
</gene>
<evidence type="ECO:0000259" key="12">
    <source>
        <dbReference type="Pfam" id="PF00438"/>
    </source>
</evidence>
<accession>A0A7S3CU85</accession>
<dbReference type="GO" id="GO:0005524">
    <property type="term" value="F:ATP binding"/>
    <property type="evidence" value="ECO:0007669"/>
    <property type="project" value="UniProtKB-KW"/>
</dbReference>
<protein>
    <recommendedName>
        <fullName evidence="10">S-adenosylmethionine synthase</fullName>
        <ecNumber evidence="10">2.5.1.6</ecNumber>
    </recommendedName>
</protein>
<evidence type="ECO:0000256" key="8">
    <source>
        <dbReference type="ARBA" id="ARBA00022842"/>
    </source>
</evidence>
<evidence type="ECO:0000256" key="7">
    <source>
        <dbReference type="ARBA" id="ARBA00022840"/>
    </source>
</evidence>
<dbReference type="AlphaFoldDB" id="A0A7S3CU85"/>
<dbReference type="FunFam" id="3.30.300.10:FF:000004">
    <property type="entry name" value="S-adenosylmethionine synthase"/>
    <property type="match status" value="1"/>
</dbReference>
<evidence type="ECO:0000256" key="4">
    <source>
        <dbReference type="ARBA" id="ARBA00022679"/>
    </source>
</evidence>
<dbReference type="FunFam" id="3.30.300.10:FF:000003">
    <property type="entry name" value="S-adenosylmethionine synthase"/>
    <property type="match status" value="1"/>
</dbReference>
<keyword evidence="3 10" id="KW-0554">One-carbon metabolism</keyword>
<evidence type="ECO:0000259" key="14">
    <source>
        <dbReference type="Pfam" id="PF02773"/>
    </source>
</evidence>
<dbReference type="CDD" id="cd18079">
    <property type="entry name" value="S-AdoMet_synt"/>
    <property type="match status" value="1"/>
</dbReference>
<evidence type="ECO:0000313" key="15">
    <source>
        <dbReference type="EMBL" id="CAE0236437.1"/>
    </source>
</evidence>
<dbReference type="InterPro" id="IPR022631">
    <property type="entry name" value="ADOMET_SYNTHASE_CS"/>
</dbReference>
<dbReference type="InterPro" id="IPR002133">
    <property type="entry name" value="S-AdoMet_synthetase"/>
</dbReference>
<evidence type="ECO:0000256" key="10">
    <source>
        <dbReference type="RuleBase" id="RU000541"/>
    </source>
</evidence>
<dbReference type="EMBL" id="HBIA01016528">
    <property type="protein sequence ID" value="CAE0236437.1"/>
    <property type="molecule type" value="Transcribed_RNA"/>
</dbReference>
<dbReference type="Gene3D" id="3.30.300.10">
    <property type="match status" value="3"/>
</dbReference>
<dbReference type="InterPro" id="IPR022630">
    <property type="entry name" value="S-AdoMet_synt_C"/>
</dbReference>
<dbReference type="PROSITE" id="PS00377">
    <property type="entry name" value="ADOMET_SYNTHASE_2"/>
    <property type="match status" value="1"/>
</dbReference>
<evidence type="ECO:0000256" key="9">
    <source>
        <dbReference type="ARBA" id="ARBA00022958"/>
    </source>
</evidence>
<sequence>MEGYKKGHLYFASESVGEGHPDKLCDQVSDGILDACLRVDPNAKVAMETATKTGMVVLLGEVSVDNTKVNFEEVARRVCKEVGFTSEEVGLDCANCKVIVNVHAQDANIAAAVHGTKDESDMGAGDQGLMFGYATDEWDTETLHPYSHVLANKICEEMAIQRKNGGIPWLRPDCKSQVIVEYEKLSNGHVKPIRVYNILISTQHDPSVSQEEIISVLTEKVIKKIVPAEMLVDTKIVINPSGKFDVGGPAADAGLTGRKIIVDTYGGWCPHGGGAFSGKDASKVDRSAAYYGRYVAKSLVANKLAHRVLVQVSYAIGLADPLSIHVDSYGTVKEGLTDDDLVRIVTKNFNFRPGNILKELDLKRPIYQKSAAFGHFGRVDKDFTWETPKMNLKLD</sequence>
<dbReference type="EC" id="2.5.1.6" evidence="10"/>
<dbReference type="InterPro" id="IPR022628">
    <property type="entry name" value="S-AdoMet_synt_N"/>
</dbReference>
<feature type="domain" description="S-adenosylmethionine synthetase central" evidence="13">
    <location>
        <begin position="122"/>
        <end position="244"/>
    </location>
</feature>
<comment type="cofactor">
    <cofactor evidence="10">
        <name>K(+)</name>
        <dbReference type="ChEBI" id="CHEBI:29103"/>
    </cofactor>
    <text evidence="10">Binds 1 potassium ion per subunit. The potassium ion interacts primarily with the substrate.</text>
</comment>
<evidence type="ECO:0000256" key="3">
    <source>
        <dbReference type="ARBA" id="ARBA00022563"/>
    </source>
</evidence>
<dbReference type="PROSITE" id="PS00376">
    <property type="entry name" value="ADOMET_SYNTHASE_1"/>
    <property type="match status" value="1"/>
</dbReference>
<dbReference type="GO" id="GO:0006556">
    <property type="term" value="P:S-adenosylmethionine biosynthetic process"/>
    <property type="evidence" value="ECO:0007669"/>
    <property type="project" value="UniProtKB-UniPathway"/>
</dbReference>
<dbReference type="PIRSF" id="PIRSF000497">
    <property type="entry name" value="MAT"/>
    <property type="match status" value="1"/>
</dbReference>
<dbReference type="GO" id="GO:0006730">
    <property type="term" value="P:one-carbon metabolic process"/>
    <property type="evidence" value="ECO:0007669"/>
    <property type="project" value="UniProtKB-KW"/>
</dbReference>
<feature type="domain" description="S-adenosylmethionine synthetase N-terminal" evidence="12">
    <location>
        <begin position="9"/>
        <end position="105"/>
    </location>
</feature>
<dbReference type="Pfam" id="PF02773">
    <property type="entry name" value="S-AdoMet_synt_C"/>
    <property type="match status" value="1"/>
</dbReference>
<dbReference type="Pfam" id="PF02772">
    <property type="entry name" value="S-AdoMet_synt_M"/>
    <property type="match status" value="1"/>
</dbReference>
<dbReference type="PANTHER" id="PTHR11964">
    <property type="entry name" value="S-ADENOSYLMETHIONINE SYNTHETASE"/>
    <property type="match status" value="1"/>
</dbReference>
<feature type="domain" description="S-adenosylmethionine synthetase C-terminal" evidence="14">
    <location>
        <begin position="246"/>
        <end position="386"/>
    </location>
</feature>
<comment type="cofactor">
    <cofactor evidence="10">
        <name>Mg(2+)</name>
        <dbReference type="ChEBI" id="CHEBI:18420"/>
    </cofactor>
    <text evidence="10">Binds 2 magnesium ions per subunit. The magnesium ions interact primarily with the substrate.</text>
</comment>
<evidence type="ECO:0000256" key="6">
    <source>
        <dbReference type="ARBA" id="ARBA00022741"/>
    </source>
</evidence>
<evidence type="ECO:0000256" key="2">
    <source>
        <dbReference type="ARBA" id="ARBA00009685"/>
    </source>
</evidence>
<dbReference type="NCBIfam" id="TIGR01034">
    <property type="entry name" value="metK"/>
    <property type="match status" value="1"/>
</dbReference>